<evidence type="ECO:0000259" key="3">
    <source>
        <dbReference type="Pfam" id="PF13961"/>
    </source>
</evidence>
<comment type="caution">
    <text evidence="5">The sequence shown here is derived from an EMBL/GenBank/DDBJ whole genome shotgun (WGS) entry which is preliminary data.</text>
</comment>
<dbReference type="Pfam" id="PF12796">
    <property type="entry name" value="Ank_2"/>
    <property type="match status" value="1"/>
</dbReference>
<dbReference type="InParanoid" id="A0A7J7CI13"/>
<dbReference type="SMART" id="SM00248">
    <property type="entry name" value="ANK"/>
    <property type="match status" value="4"/>
</dbReference>
<feature type="transmembrane region" description="Helical" evidence="2">
    <location>
        <begin position="654"/>
        <end position="687"/>
    </location>
</feature>
<name>A0A7J7CI13_TRIWF</name>
<feature type="transmembrane region" description="Helical" evidence="2">
    <location>
        <begin position="549"/>
        <end position="568"/>
    </location>
</feature>
<feature type="repeat" description="ANK" evidence="1">
    <location>
        <begin position="154"/>
        <end position="176"/>
    </location>
</feature>
<dbReference type="InterPro" id="IPR002110">
    <property type="entry name" value="Ankyrin_rpt"/>
</dbReference>
<evidence type="ECO:0000313" key="5">
    <source>
        <dbReference type="EMBL" id="KAF5733690.1"/>
    </source>
</evidence>
<dbReference type="PANTHER" id="PTHR24177">
    <property type="entry name" value="CASKIN"/>
    <property type="match status" value="1"/>
</dbReference>
<dbReference type="InterPro" id="IPR036770">
    <property type="entry name" value="Ankyrin_rpt-contain_sf"/>
</dbReference>
<keyword evidence="2" id="KW-1133">Transmembrane helix</keyword>
<dbReference type="Proteomes" id="UP000593562">
    <property type="component" value="Unassembled WGS sequence"/>
</dbReference>
<dbReference type="PROSITE" id="PS50088">
    <property type="entry name" value="ANK_REPEAT"/>
    <property type="match status" value="1"/>
</dbReference>
<protein>
    <recommendedName>
        <fullName evidence="7">Ankyrin repeat-containing protein</fullName>
    </recommendedName>
</protein>
<feature type="transmembrane region" description="Helical" evidence="2">
    <location>
        <begin position="588"/>
        <end position="612"/>
    </location>
</feature>
<dbReference type="OrthoDB" id="1880601at2759"/>
<organism evidence="5 6">
    <name type="scientific">Tripterygium wilfordii</name>
    <name type="common">Thunder God vine</name>
    <dbReference type="NCBI Taxonomy" id="458696"/>
    <lineage>
        <taxon>Eukaryota</taxon>
        <taxon>Viridiplantae</taxon>
        <taxon>Streptophyta</taxon>
        <taxon>Embryophyta</taxon>
        <taxon>Tracheophyta</taxon>
        <taxon>Spermatophyta</taxon>
        <taxon>Magnoliopsida</taxon>
        <taxon>eudicotyledons</taxon>
        <taxon>Gunneridae</taxon>
        <taxon>Pentapetalae</taxon>
        <taxon>rosids</taxon>
        <taxon>fabids</taxon>
        <taxon>Celastrales</taxon>
        <taxon>Celastraceae</taxon>
        <taxon>Tripterygium</taxon>
    </lineage>
</organism>
<keyword evidence="1" id="KW-0040">ANK repeat</keyword>
<dbReference type="PROSITE" id="PS50297">
    <property type="entry name" value="ANK_REP_REGION"/>
    <property type="match status" value="1"/>
</dbReference>
<dbReference type="GO" id="GO:0016020">
    <property type="term" value="C:membrane"/>
    <property type="evidence" value="ECO:0007669"/>
    <property type="project" value="TreeGrafter"/>
</dbReference>
<dbReference type="InterPro" id="IPR025314">
    <property type="entry name" value="DUF4219"/>
</dbReference>
<gene>
    <name evidence="5" type="ORF">HS088_TW16G00130</name>
</gene>
<keyword evidence="6" id="KW-1185">Reference proteome</keyword>
<evidence type="ECO:0000259" key="4">
    <source>
        <dbReference type="Pfam" id="PF13962"/>
    </source>
</evidence>
<dbReference type="PANTHER" id="PTHR24177:SF329">
    <property type="entry name" value="ANKYRIN REPEAT PROTEIN"/>
    <property type="match status" value="1"/>
</dbReference>
<reference evidence="5 6" key="1">
    <citation type="journal article" date="2020" name="Nat. Commun.">
        <title>Genome of Tripterygium wilfordii and identification of cytochrome P450 involved in triptolide biosynthesis.</title>
        <authorList>
            <person name="Tu L."/>
            <person name="Su P."/>
            <person name="Zhang Z."/>
            <person name="Gao L."/>
            <person name="Wang J."/>
            <person name="Hu T."/>
            <person name="Zhou J."/>
            <person name="Zhang Y."/>
            <person name="Zhao Y."/>
            <person name="Liu Y."/>
            <person name="Song Y."/>
            <person name="Tong Y."/>
            <person name="Lu Y."/>
            <person name="Yang J."/>
            <person name="Xu C."/>
            <person name="Jia M."/>
            <person name="Peters R.J."/>
            <person name="Huang L."/>
            <person name="Gao W."/>
        </authorList>
    </citation>
    <scope>NUCLEOTIDE SEQUENCE [LARGE SCALE GENOMIC DNA]</scope>
    <source>
        <strain evidence="6">cv. XIE 37</strain>
        <tissue evidence="5">Leaf</tissue>
    </source>
</reference>
<dbReference type="InterPro" id="IPR026961">
    <property type="entry name" value="PGG_dom"/>
</dbReference>
<dbReference type="SUPFAM" id="SSF48403">
    <property type="entry name" value="Ankyrin repeat"/>
    <property type="match status" value="1"/>
</dbReference>
<dbReference type="Gene3D" id="1.25.40.20">
    <property type="entry name" value="Ankyrin repeat-containing domain"/>
    <property type="match status" value="1"/>
</dbReference>
<dbReference type="AlphaFoldDB" id="A0A7J7CI13"/>
<feature type="domain" description="DUF4219" evidence="3">
    <location>
        <begin position="17"/>
        <end position="41"/>
    </location>
</feature>
<proteinExistence type="predicted"/>
<sequence>MATNIAPTTIVNELLRKDNYATWSACIRNYLLAQDLWDVVESPTNPPQLEEDEASFKSWRKKNAAALHVIQVSCSPEILGHIKGFDLANSAWDTLASMLQPRVEVYDIAAQEAQRQQFHQFLPLSKAIGKGDLNAVKDIIRSNPYVKHARNPNNGMTALHLAIYAGHGEIAEELMQGMTTGDLEVQDSSGYTYLCLAALTGDVKVAKSLVEKNGGLLYIANSEGFIPLVMACARSQIDVTHYLYSTTPIEFLFPENGFHGNELLVYAIMSKMFDIALDLVLICPRLVLASSSPRHNTMLTLSRIPSVFYSSSQLVFWQRWIYPVISVQSTPSVRAYVPWNGHGMQQLHGLVSHFLEFIGIKQLYDAKLIHVQVLQLLQCMCKQVSMLYGKELKDRGIIIAINEAVRQGVTEIIVEMIRVYPDIIGAKTSDAEEIFISAIVYRQENIFNLIYGLDSRKYSVFTGVDSLNNTMLHMAGMLAPFSQLTRLSGAALQMQRELQWFKEVESLISPTFKETRNQNGETPSELFTRSHKQLLTEGEKWMKDTATSFTVVGALIITIMFAAAFSVPGGNNQEIGLPIFINEKSFKVFIISDAVALFASSTSVLMFLGILTSRDFLVSLPRKLIIGLSSLFFSIAAMMLAFCAALMIMMNGQLYLVVPIILLASVPVTLFILLQFPLLVEIFISTYGSIFKRKMKRWL</sequence>
<keyword evidence="2" id="KW-0472">Membrane</keyword>
<evidence type="ECO:0008006" key="7">
    <source>
        <dbReference type="Google" id="ProtNLM"/>
    </source>
</evidence>
<evidence type="ECO:0000256" key="1">
    <source>
        <dbReference type="PROSITE-ProRule" id="PRU00023"/>
    </source>
</evidence>
<feature type="domain" description="PGG" evidence="4">
    <location>
        <begin position="539"/>
        <end position="648"/>
    </location>
</feature>
<dbReference type="Pfam" id="PF13962">
    <property type="entry name" value="PGG"/>
    <property type="match status" value="1"/>
</dbReference>
<dbReference type="EMBL" id="JAAARO010000016">
    <property type="protein sequence ID" value="KAF5733690.1"/>
    <property type="molecule type" value="Genomic_DNA"/>
</dbReference>
<keyword evidence="2" id="KW-0812">Transmembrane</keyword>
<accession>A0A7J7CI13</accession>
<dbReference type="Pfam" id="PF13961">
    <property type="entry name" value="DUF4219"/>
    <property type="match status" value="1"/>
</dbReference>
<evidence type="ECO:0000256" key="2">
    <source>
        <dbReference type="SAM" id="Phobius"/>
    </source>
</evidence>
<feature type="transmembrane region" description="Helical" evidence="2">
    <location>
        <begin position="624"/>
        <end position="648"/>
    </location>
</feature>
<dbReference type="FunCoup" id="A0A7J7CI13">
    <property type="interactions" value="175"/>
</dbReference>
<evidence type="ECO:0000313" key="6">
    <source>
        <dbReference type="Proteomes" id="UP000593562"/>
    </source>
</evidence>